<dbReference type="AlphaFoldDB" id="A0A0D0CCJ4"/>
<feature type="compositionally biased region" description="Polar residues" evidence="1">
    <location>
        <begin position="11"/>
        <end position="24"/>
    </location>
</feature>
<organism evidence="2 3">
    <name type="scientific">Collybiopsis luxurians FD-317 M1</name>
    <dbReference type="NCBI Taxonomy" id="944289"/>
    <lineage>
        <taxon>Eukaryota</taxon>
        <taxon>Fungi</taxon>
        <taxon>Dikarya</taxon>
        <taxon>Basidiomycota</taxon>
        <taxon>Agaricomycotina</taxon>
        <taxon>Agaricomycetes</taxon>
        <taxon>Agaricomycetidae</taxon>
        <taxon>Agaricales</taxon>
        <taxon>Marasmiineae</taxon>
        <taxon>Omphalotaceae</taxon>
        <taxon>Collybiopsis</taxon>
        <taxon>Collybiopsis luxurians</taxon>
    </lineage>
</organism>
<proteinExistence type="predicted"/>
<reference evidence="2 3" key="1">
    <citation type="submission" date="2014-04" db="EMBL/GenBank/DDBJ databases">
        <title>Evolutionary Origins and Diversification of the Mycorrhizal Mutualists.</title>
        <authorList>
            <consortium name="DOE Joint Genome Institute"/>
            <consortium name="Mycorrhizal Genomics Consortium"/>
            <person name="Kohler A."/>
            <person name="Kuo A."/>
            <person name="Nagy L.G."/>
            <person name="Floudas D."/>
            <person name="Copeland A."/>
            <person name="Barry K.W."/>
            <person name="Cichocki N."/>
            <person name="Veneault-Fourrey C."/>
            <person name="LaButti K."/>
            <person name="Lindquist E.A."/>
            <person name="Lipzen A."/>
            <person name="Lundell T."/>
            <person name="Morin E."/>
            <person name="Murat C."/>
            <person name="Riley R."/>
            <person name="Ohm R."/>
            <person name="Sun H."/>
            <person name="Tunlid A."/>
            <person name="Henrissat B."/>
            <person name="Grigoriev I.V."/>
            <person name="Hibbett D.S."/>
            <person name="Martin F."/>
        </authorList>
    </citation>
    <scope>NUCLEOTIDE SEQUENCE [LARGE SCALE GENOMIC DNA]</scope>
    <source>
        <strain evidence="2 3">FD-317 M1</strain>
    </source>
</reference>
<dbReference type="Proteomes" id="UP000053593">
    <property type="component" value="Unassembled WGS sequence"/>
</dbReference>
<feature type="region of interest" description="Disordered" evidence="1">
    <location>
        <begin position="1"/>
        <end position="24"/>
    </location>
</feature>
<gene>
    <name evidence="2" type="ORF">GYMLUDRAFT_244651</name>
</gene>
<accession>A0A0D0CCJ4</accession>
<sequence length="443" mass="50943">MSQTRKRRNDLTFSSSIGISSNNQKPAERFSVQAWVPFDDHDLPSTTIIPALTLNAHPHIRLLPRVHARFSVFRLDRDDTGKERRLEMSAWNGSKNEVFSFSRAHLVTYEALLLSLLWWPESSTSEFNQSVNPLIEDSFQTFFFYGLLEPLAATKDGRLLFQNELRLERVFLTKPQDISTRRNSPSSLCPYNRRPPLATPCDLSSWIPASSFSSGRRYTVVRGLSKFLLRRLLRVTYILAQLHLSPRLRKNDIRNTAIFSERRPGHIRTPQVCHFGSSSSPRNLYPSFMSKRVFAHVRQPQPCLETSLRSFTCAAYDVDERCFGQLDFGFLRSNPSTGCEYKIFPHIFVAYYTLNAVSPATLSTTRYPVEGPWQFRGLQREKACAGYVEKLGYGILVQAKFLLFAKWDRRIQRQYDLIFTSTLRCRNSRVLALDGTIDLSTGN</sequence>
<keyword evidence="3" id="KW-1185">Reference proteome</keyword>
<evidence type="ECO:0000256" key="1">
    <source>
        <dbReference type="SAM" id="MobiDB-lite"/>
    </source>
</evidence>
<protein>
    <submittedName>
        <fullName evidence="2">Uncharacterized protein</fullName>
    </submittedName>
</protein>
<evidence type="ECO:0000313" key="2">
    <source>
        <dbReference type="EMBL" id="KIK60224.1"/>
    </source>
</evidence>
<dbReference type="HOGENOM" id="CLU_618278_0_0_1"/>
<dbReference type="EMBL" id="KN834776">
    <property type="protein sequence ID" value="KIK60224.1"/>
    <property type="molecule type" value="Genomic_DNA"/>
</dbReference>
<name>A0A0D0CCJ4_9AGAR</name>
<evidence type="ECO:0000313" key="3">
    <source>
        <dbReference type="Proteomes" id="UP000053593"/>
    </source>
</evidence>